<dbReference type="Proteomes" id="UP000467700">
    <property type="component" value="Unassembled WGS sequence"/>
</dbReference>
<keyword evidence="2" id="KW-1185">Reference proteome</keyword>
<sequence>MPQRLERPHSLALIPCKYFISPGGPLCAPTPTTVPRAPLLQQGMWAGFSLPNTTLVHPTAAQCCPRSPLTPLNAPHSDRAMCPSPSTRDVGHVIYVCGRPRPCHCSLTGPCSLLTSPSLAFDTPRHDLPIPCAPSLPKGM</sequence>
<name>A0A8S0WKI5_CYCAE</name>
<evidence type="ECO:0000313" key="2">
    <source>
        <dbReference type="Proteomes" id="UP000467700"/>
    </source>
</evidence>
<proteinExistence type="predicted"/>
<reference evidence="1 2" key="1">
    <citation type="submission" date="2020-01" db="EMBL/GenBank/DDBJ databases">
        <authorList>
            <person name="Gupta K D."/>
        </authorList>
    </citation>
    <scope>NUCLEOTIDE SEQUENCE [LARGE SCALE GENOMIC DNA]</scope>
</reference>
<dbReference type="AlphaFoldDB" id="A0A8S0WKI5"/>
<evidence type="ECO:0000313" key="1">
    <source>
        <dbReference type="EMBL" id="CAA7264647.1"/>
    </source>
</evidence>
<dbReference type="EMBL" id="CACVBS010000046">
    <property type="protein sequence ID" value="CAA7264647.1"/>
    <property type="molecule type" value="Genomic_DNA"/>
</dbReference>
<protein>
    <submittedName>
        <fullName evidence="1">Uncharacterized protein</fullName>
    </submittedName>
</protein>
<gene>
    <name evidence="1" type="ORF">AAE3_LOCUS7297</name>
</gene>
<organism evidence="1 2">
    <name type="scientific">Cyclocybe aegerita</name>
    <name type="common">Black poplar mushroom</name>
    <name type="synonym">Agrocybe aegerita</name>
    <dbReference type="NCBI Taxonomy" id="1973307"/>
    <lineage>
        <taxon>Eukaryota</taxon>
        <taxon>Fungi</taxon>
        <taxon>Dikarya</taxon>
        <taxon>Basidiomycota</taxon>
        <taxon>Agaricomycotina</taxon>
        <taxon>Agaricomycetes</taxon>
        <taxon>Agaricomycetidae</taxon>
        <taxon>Agaricales</taxon>
        <taxon>Agaricineae</taxon>
        <taxon>Bolbitiaceae</taxon>
        <taxon>Cyclocybe</taxon>
    </lineage>
</organism>
<comment type="caution">
    <text evidence="1">The sequence shown here is derived from an EMBL/GenBank/DDBJ whole genome shotgun (WGS) entry which is preliminary data.</text>
</comment>
<accession>A0A8S0WKI5</accession>